<evidence type="ECO:0000256" key="7">
    <source>
        <dbReference type="ARBA" id="ARBA00023242"/>
    </source>
</evidence>
<sequence length="540" mass="60014">MTVRPSRPQKSMQIMAGTKQKMDLCPRDVNCGCKKDKTISTLSPSLLHMDDCNDPDCVDFKQLQQLQQSIDKYTDYSHYEKCCDGNHAAGEKCNTNYCCQGSVTEHEECDECLDDCDECFEEHHLGHPSSPDEMHEAGTPVKCDEDCDQCEEECEENGHERKDCPQDHHTSWESCFTTCGQCFDPAPLPMLPADAEMQLHDLNNYMPHITPCDERCTPPPYIDDAMALDALLQPQAQFDLDLDHWQTFQQAHHCAPDPCIVDPLPKFHPPQHIDPQYGFSFGCDPLLPGNQYTWQQHEQPFQQMCNVQAFDNLDLNMIAANVNNFTPINFDVPEQSTNPGQVLTNLTQREIAQAARPKSSTPPVKIGKTCQWLMPCGSVCGQTFARTDDLKKHVKNSHLALKGTISCRWGSACKATFATEAALTGHISKKHLAPLYTQSSAVPSKADSKSPATASENTTGDELPWKCTFPGCNKSFMYKQASSGKPPARARAYGMQTQASRISLVSTTFEGTNNVASMGRGLPRQAMDMLTTTTTTIITP</sequence>
<evidence type="ECO:0000256" key="6">
    <source>
        <dbReference type="ARBA" id="ARBA00023163"/>
    </source>
</evidence>
<dbReference type="AlphaFoldDB" id="A0AAN7T8U5"/>
<proteinExistence type="predicted"/>
<name>A0AAN7T8U5_9EURO</name>
<comment type="caution">
    <text evidence="11">The sequence shown here is derived from an EMBL/GenBank/DDBJ whole genome shotgun (WGS) entry which is preliminary data.</text>
</comment>
<feature type="region of interest" description="Disordered" evidence="9">
    <location>
        <begin position="440"/>
        <end position="460"/>
    </location>
</feature>
<evidence type="ECO:0000256" key="3">
    <source>
        <dbReference type="ARBA" id="ARBA00022771"/>
    </source>
</evidence>
<keyword evidence="2" id="KW-0479">Metal-binding</keyword>
<keyword evidence="6" id="KW-0804">Transcription</keyword>
<evidence type="ECO:0000256" key="8">
    <source>
        <dbReference type="PROSITE-ProRule" id="PRU00042"/>
    </source>
</evidence>
<gene>
    <name evidence="11" type="ORF">LTR05_003261</name>
</gene>
<dbReference type="Gene3D" id="3.30.160.60">
    <property type="entry name" value="Classic Zinc Finger"/>
    <property type="match status" value="1"/>
</dbReference>
<keyword evidence="12" id="KW-1185">Reference proteome</keyword>
<dbReference type="PROSITE" id="PS00028">
    <property type="entry name" value="ZINC_FINGER_C2H2_1"/>
    <property type="match status" value="1"/>
</dbReference>
<keyword evidence="3 8" id="KW-0863">Zinc-finger</keyword>
<evidence type="ECO:0000256" key="9">
    <source>
        <dbReference type="SAM" id="MobiDB-lite"/>
    </source>
</evidence>
<dbReference type="GO" id="GO:0005634">
    <property type="term" value="C:nucleus"/>
    <property type="evidence" value="ECO:0007669"/>
    <property type="project" value="UniProtKB-SubCell"/>
</dbReference>
<dbReference type="PROSITE" id="PS50157">
    <property type="entry name" value="ZINC_FINGER_C2H2_2"/>
    <property type="match status" value="1"/>
</dbReference>
<evidence type="ECO:0000256" key="1">
    <source>
        <dbReference type="ARBA" id="ARBA00004123"/>
    </source>
</evidence>
<evidence type="ECO:0000259" key="10">
    <source>
        <dbReference type="PROSITE" id="PS50157"/>
    </source>
</evidence>
<organism evidence="11 12">
    <name type="scientific">Lithohypha guttulata</name>
    <dbReference type="NCBI Taxonomy" id="1690604"/>
    <lineage>
        <taxon>Eukaryota</taxon>
        <taxon>Fungi</taxon>
        <taxon>Dikarya</taxon>
        <taxon>Ascomycota</taxon>
        <taxon>Pezizomycotina</taxon>
        <taxon>Eurotiomycetes</taxon>
        <taxon>Chaetothyriomycetidae</taxon>
        <taxon>Chaetothyriales</taxon>
        <taxon>Trichomeriaceae</taxon>
        <taxon>Lithohypha</taxon>
    </lineage>
</organism>
<dbReference type="InterPro" id="IPR013087">
    <property type="entry name" value="Znf_C2H2_type"/>
</dbReference>
<evidence type="ECO:0000313" key="11">
    <source>
        <dbReference type="EMBL" id="KAK5089037.1"/>
    </source>
</evidence>
<dbReference type="PANTHER" id="PTHR46179">
    <property type="entry name" value="ZINC FINGER PROTEIN"/>
    <property type="match status" value="1"/>
</dbReference>
<feature type="domain" description="C2H2-type" evidence="10">
    <location>
        <begin position="374"/>
        <end position="403"/>
    </location>
</feature>
<keyword evidence="4" id="KW-0862">Zinc</keyword>
<comment type="subcellular location">
    <subcellularLocation>
        <location evidence="1">Nucleus</location>
    </subcellularLocation>
</comment>
<evidence type="ECO:0000256" key="5">
    <source>
        <dbReference type="ARBA" id="ARBA00023015"/>
    </source>
</evidence>
<dbReference type="GO" id="GO:0006357">
    <property type="term" value="P:regulation of transcription by RNA polymerase II"/>
    <property type="evidence" value="ECO:0007669"/>
    <property type="project" value="TreeGrafter"/>
</dbReference>
<evidence type="ECO:0000313" key="12">
    <source>
        <dbReference type="Proteomes" id="UP001309876"/>
    </source>
</evidence>
<dbReference type="InterPro" id="IPR051061">
    <property type="entry name" value="Zinc_finger_trans_reg"/>
</dbReference>
<evidence type="ECO:0000256" key="4">
    <source>
        <dbReference type="ARBA" id="ARBA00022833"/>
    </source>
</evidence>
<dbReference type="Proteomes" id="UP001309876">
    <property type="component" value="Unassembled WGS sequence"/>
</dbReference>
<keyword evidence="5" id="KW-0805">Transcription regulation</keyword>
<accession>A0AAN7T8U5</accession>
<keyword evidence="7" id="KW-0539">Nucleus</keyword>
<dbReference type="PANTHER" id="PTHR46179:SF13">
    <property type="entry name" value="C2H2-TYPE DOMAIN-CONTAINING PROTEIN"/>
    <property type="match status" value="1"/>
</dbReference>
<dbReference type="EMBL" id="JAVRRJ010000002">
    <property type="protein sequence ID" value="KAK5089037.1"/>
    <property type="molecule type" value="Genomic_DNA"/>
</dbReference>
<dbReference type="GO" id="GO:0008270">
    <property type="term" value="F:zinc ion binding"/>
    <property type="evidence" value="ECO:0007669"/>
    <property type="project" value="UniProtKB-KW"/>
</dbReference>
<feature type="compositionally biased region" description="Polar residues" evidence="9">
    <location>
        <begin position="450"/>
        <end position="460"/>
    </location>
</feature>
<protein>
    <recommendedName>
        <fullName evidence="10">C2H2-type domain-containing protein</fullName>
    </recommendedName>
</protein>
<evidence type="ECO:0000256" key="2">
    <source>
        <dbReference type="ARBA" id="ARBA00022723"/>
    </source>
</evidence>
<reference evidence="11 12" key="1">
    <citation type="submission" date="2023-08" db="EMBL/GenBank/DDBJ databases">
        <title>Black Yeasts Isolated from many extreme environments.</title>
        <authorList>
            <person name="Coleine C."/>
            <person name="Stajich J.E."/>
            <person name="Selbmann L."/>
        </authorList>
    </citation>
    <scope>NUCLEOTIDE SEQUENCE [LARGE SCALE GENOMIC DNA]</scope>
    <source>
        <strain evidence="11 12">CCFEE 5910</strain>
    </source>
</reference>